<dbReference type="OrthoDB" id="429932at2759"/>
<dbReference type="GO" id="GO:0005524">
    <property type="term" value="F:ATP binding"/>
    <property type="evidence" value="ECO:0007669"/>
    <property type="project" value="InterPro"/>
</dbReference>
<dbReference type="Gene3D" id="3.30.565.10">
    <property type="entry name" value="Histidine kinase-like ATPase, C-terminal domain"/>
    <property type="match status" value="1"/>
</dbReference>
<reference evidence="5" key="1">
    <citation type="submission" date="2016-02" db="EMBL/GenBank/DDBJ databases">
        <title>Draft genome sequence of Microdochium bolleyi, a fungal endophyte of beachgrass.</title>
        <authorList>
            <consortium name="DOE Joint Genome Institute"/>
            <person name="David A.S."/>
            <person name="May G."/>
            <person name="Haridas S."/>
            <person name="Lim J."/>
            <person name="Wang M."/>
            <person name="Labutti K."/>
            <person name="Lipzen A."/>
            <person name="Barry K."/>
            <person name="Grigoriev I.V."/>
        </authorList>
    </citation>
    <scope>NUCLEOTIDE SEQUENCE [LARGE SCALE GENOMIC DNA]</scope>
    <source>
        <strain evidence="5">J235TASD1</strain>
    </source>
</reference>
<dbReference type="InterPro" id="IPR038973">
    <property type="entry name" value="MutL/Mlh/Pms-like"/>
</dbReference>
<proteinExistence type="inferred from homology"/>
<dbReference type="GO" id="GO:0006298">
    <property type="term" value="P:mismatch repair"/>
    <property type="evidence" value="ECO:0007669"/>
    <property type="project" value="InterPro"/>
</dbReference>
<dbReference type="Proteomes" id="UP000070501">
    <property type="component" value="Unassembled WGS sequence"/>
</dbReference>
<dbReference type="InterPro" id="IPR037198">
    <property type="entry name" value="MutL_C_sf"/>
</dbReference>
<dbReference type="PANTHER" id="PTHR10073">
    <property type="entry name" value="DNA MISMATCH REPAIR PROTEIN MLH, PMS, MUTL"/>
    <property type="match status" value="1"/>
</dbReference>
<evidence type="ECO:0000313" key="5">
    <source>
        <dbReference type="Proteomes" id="UP000070501"/>
    </source>
</evidence>
<protein>
    <recommendedName>
        <fullName evidence="3">MutL C-terminal dimerisation domain-containing protein</fullName>
    </recommendedName>
</protein>
<organism evidence="4 5">
    <name type="scientific">Microdochium bolleyi</name>
    <dbReference type="NCBI Taxonomy" id="196109"/>
    <lineage>
        <taxon>Eukaryota</taxon>
        <taxon>Fungi</taxon>
        <taxon>Dikarya</taxon>
        <taxon>Ascomycota</taxon>
        <taxon>Pezizomycotina</taxon>
        <taxon>Sordariomycetes</taxon>
        <taxon>Xylariomycetidae</taxon>
        <taxon>Xylariales</taxon>
        <taxon>Microdochiaceae</taxon>
        <taxon>Microdochium</taxon>
    </lineage>
</organism>
<name>A0A136INZ0_9PEZI</name>
<feature type="domain" description="MutL C-terminal dimerisation" evidence="3">
    <location>
        <begin position="520"/>
        <end position="731"/>
    </location>
</feature>
<dbReference type="SUPFAM" id="SSF55874">
    <property type="entry name" value="ATPase domain of HSP90 chaperone/DNA topoisomerase II/histidine kinase"/>
    <property type="match status" value="1"/>
</dbReference>
<dbReference type="GO" id="GO:0140664">
    <property type="term" value="F:ATP-dependent DNA damage sensor activity"/>
    <property type="evidence" value="ECO:0007669"/>
    <property type="project" value="InterPro"/>
</dbReference>
<dbReference type="InterPro" id="IPR042120">
    <property type="entry name" value="MutL_C_dimsub"/>
</dbReference>
<dbReference type="EMBL" id="KQ964266">
    <property type="protein sequence ID" value="KXJ86641.1"/>
    <property type="molecule type" value="Genomic_DNA"/>
</dbReference>
<comment type="similarity">
    <text evidence="1">Belongs to the DNA mismatch repair MutL/HexB family.</text>
</comment>
<dbReference type="SUPFAM" id="SSF118116">
    <property type="entry name" value="DNA mismatch repair protein MutL"/>
    <property type="match status" value="2"/>
</dbReference>
<evidence type="ECO:0000313" key="4">
    <source>
        <dbReference type="EMBL" id="KXJ86641.1"/>
    </source>
</evidence>
<dbReference type="SMART" id="SM00853">
    <property type="entry name" value="MutL_C"/>
    <property type="match status" value="1"/>
</dbReference>
<accession>A0A136INZ0</accession>
<dbReference type="PANTHER" id="PTHR10073:SF47">
    <property type="entry name" value="DNA MISMATCH REPAIR PROTEIN MLH3"/>
    <property type="match status" value="1"/>
</dbReference>
<evidence type="ECO:0000259" key="3">
    <source>
        <dbReference type="SMART" id="SM00853"/>
    </source>
</evidence>
<sequence>MQQNTIQRLPEHVIAQIKSSTAIVTLNDAIVGLLKNSLDAGATKIQVSVDFARGSCTVDDNGTGILPSDFTEQGGIGKIYHSSRCSADAETHGQHGVFLASLAALSLLTITSHHQGHHSHNAIRLHRAEVIARHTPALPEQRFLTFDHGTRVAVRDLFGAMPVRIKQRALDAGKGVHARDLDLLKHQVAAVLLAWPRGCVVTIHDKGAVRDLASRLSTILASAQLVEDTTPDTWVEIRASSNGLAIHGAVNLRPVATKHVQFISLGITPVQNNQVSNPLYEEVNRIFASSDFETTGRKRLERWPMFFLQVDIPIGTTAHEHEILRLLGAVLKEFLVKYNLRPKLLQRRKDTFAERQPSIGPAIAKPASPLLELPPRSRSAPRSSDTTGDLATTQLDLNSLRRLRSQIRWRNPATGRVSMFDARTGLAFADDSGQPAHQKPQMGEPLKKCRLATRPVENRPTSPWLGELMHAWKNPVFPVTENSIPMAKPELETRFAQRDLIVQSSDGGKLSRNRLSQAQVVSQVDQKFILAKLPVVPAGEDHAGSGYSLVIVDQHAADERCRVEALMREYFQPESPGHAGAVQTWRAVTEALEQPLRFEISSQDSAKIQAARPFFEKWAIIYNVVPLLTSVNNVKPPDSWRLEVSHLPPSIFERCRSEPRLLIEMLREEAWKLHGSHRVLPNIHGATPDGAAVNKLCEAGWLSRLHGCPQGILDMINSRACRSAIMFNDVLSHTECQDLLSRLSHCAFPFQCAHGRPSVAPLLSVENCGTVGLWDRGKTASFGKAYRKWTTKS</sequence>
<dbReference type="AlphaFoldDB" id="A0A136INZ0"/>
<dbReference type="GO" id="GO:0016887">
    <property type="term" value="F:ATP hydrolysis activity"/>
    <property type="evidence" value="ECO:0007669"/>
    <property type="project" value="InterPro"/>
</dbReference>
<feature type="compositionally biased region" description="Low complexity" evidence="2">
    <location>
        <begin position="366"/>
        <end position="384"/>
    </location>
</feature>
<feature type="region of interest" description="Disordered" evidence="2">
    <location>
        <begin position="356"/>
        <end position="393"/>
    </location>
</feature>
<dbReference type="Pfam" id="PF13589">
    <property type="entry name" value="HATPase_c_3"/>
    <property type="match status" value="1"/>
</dbReference>
<dbReference type="InParanoid" id="A0A136INZ0"/>
<dbReference type="STRING" id="196109.A0A136INZ0"/>
<evidence type="ECO:0000256" key="1">
    <source>
        <dbReference type="ARBA" id="ARBA00006082"/>
    </source>
</evidence>
<dbReference type="Gene3D" id="3.30.1540.20">
    <property type="entry name" value="MutL, C-terminal domain, dimerisation subdomain"/>
    <property type="match status" value="2"/>
</dbReference>
<dbReference type="GO" id="GO:0032300">
    <property type="term" value="C:mismatch repair complex"/>
    <property type="evidence" value="ECO:0007669"/>
    <property type="project" value="InterPro"/>
</dbReference>
<keyword evidence="5" id="KW-1185">Reference proteome</keyword>
<gene>
    <name evidence="4" type="ORF">Micbo1qcDRAFT_190455</name>
</gene>
<evidence type="ECO:0000256" key="2">
    <source>
        <dbReference type="SAM" id="MobiDB-lite"/>
    </source>
</evidence>
<dbReference type="InterPro" id="IPR036890">
    <property type="entry name" value="HATPase_C_sf"/>
</dbReference>
<dbReference type="InterPro" id="IPR014790">
    <property type="entry name" value="MutL_C"/>
</dbReference>